<dbReference type="EMBL" id="MU842979">
    <property type="protein sequence ID" value="KAK2023999.1"/>
    <property type="molecule type" value="Genomic_DNA"/>
</dbReference>
<comment type="caution">
    <text evidence="1">The sequence shown here is derived from an EMBL/GenBank/DDBJ whole genome shotgun (WGS) entry which is preliminary data.</text>
</comment>
<sequence>MVTLSLSCVYVYTCAFVCQFVCPVCIHRRRTPQLYFVMKEGVYTGCIRSSDRSLIDGTPPLFLLFKVKRGRLYDIGPSDIGRYRTLATTKYHAVGHYSHPPAPRSNARPRIRRDWGGRQAGTCARDNPA</sequence>
<gene>
    <name evidence="1" type="ORF">LX32DRAFT_121283</name>
</gene>
<proteinExistence type="predicted"/>
<protein>
    <submittedName>
        <fullName evidence="1">Uncharacterized protein</fullName>
    </submittedName>
</protein>
<reference evidence="1" key="1">
    <citation type="submission" date="2021-06" db="EMBL/GenBank/DDBJ databases">
        <title>Comparative genomics, transcriptomics and evolutionary studies reveal genomic signatures of adaptation to plant cell wall in hemibiotrophic fungi.</title>
        <authorList>
            <consortium name="DOE Joint Genome Institute"/>
            <person name="Baroncelli R."/>
            <person name="Diaz J.F."/>
            <person name="Benocci T."/>
            <person name="Peng M."/>
            <person name="Battaglia E."/>
            <person name="Haridas S."/>
            <person name="Andreopoulos W."/>
            <person name="Labutti K."/>
            <person name="Pangilinan J."/>
            <person name="Floch G.L."/>
            <person name="Makela M.R."/>
            <person name="Henrissat B."/>
            <person name="Grigoriev I.V."/>
            <person name="Crouch J.A."/>
            <person name="De Vries R.P."/>
            <person name="Sukno S.A."/>
            <person name="Thon M.R."/>
        </authorList>
    </citation>
    <scope>NUCLEOTIDE SEQUENCE</scope>
    <source>
        <strain evidence="1">MAFF235873</strain>
    </source>
</reference>
<dbReference type="AlphaFoldDB" id="A0AAD9LWS6"/>
<keyword evidence="2" id="KW-1185">Reference proteome</keyword>
<organism evidence="1 2">
    <name type="scientific">Colletotrichum zoysiae</name>
    <dbReference type="NCBI Taxonomy" id="1216348"/>
    <lineage>
        <taxon>Eukaryota</taxon>
        <taxon>Fungi</taxon>
        <taxon>Dikarya</taxon>
        <taxon>Ascomycota</taxon>
        <taxon>Pezizomycotina</taxon>
        <taxon>Sordariomycetes</taxon>
        <taxon>Hypocreomycetidae</taxon>
        <taxon>Glomerellales</taxon>
        <taxon>Glomerellaceae</taxon>
        <taxon>Colletotrichum</taxon>
        <taxon>Colletotrichum graminicola species complex</taxon>
    </lineage>
</organism>
<accession>A0AAD9LWS6</accession>
<dbReference type="Proteomes" id="UP001232148">
    <property type="component" value="Unassembled WGS sequence"/>
</dbReference>
<evidence type="ECO:0000313" key="1">
    <source>
        <dbReference type="EMBL" id="KAK2023999.1"/>
    </source>
</evidence>
<name>A0AAD9LWS6_9PEZI</name>
<evidence type="ECO:0000313" key="2">
    <source>
        <dbReference type="Proteomes" id="UP001232148"/>
    </source>
</evidence>